<reference evidence="1" key="2">
    <citation type="journal article" date="2022" name="New Phytol.">
        <title>Evolutionary transition to the ectomycorrhizal habit in the genomes of a hyperdiverse lineage of mushroom-forming fungi.</title>
        <authorList>
            <person name="Looney B."/>
            <person name="Miyauchi S."/>
            <person name="Morin E."/>
            <person name="Drula E."/>
            <person name="Courty P.E."/>
            <person name="Kohler A."/>
            <person name="Kuo A."/>
            <person name="LaButti K."/>
            <person name="Pangilinan J."/>
            <person name="Lipzen A."/>
            <person name="Riley R."/>
            <person name="Andreopoulos W."/>
            <person name="He G."/>
            <person name="Johnson J."/>
            <person name="Nolan M."/>
            <person name="Tritt A."/>
            <person name="Barry K.W."/>
            <person name="Grigoriev I.V."/>
            <person name="Nagy L.G."/>
            <person name="Hibbett D."/>
            <person name="Henrissat B."/>
            <person name="Matheny P.B."/>
            <person name="Labbe J."/>
            <person name="Martin F.M."/>
        </authorList>
    </citation>
    <scope>NUCLEOTIDE SEQUENCE</scope>
    <source>
        <strain evidence="1">FP105234-sp</strain>
    </source>
</reference>
<dbReference type="EMBL" id="MU275898">
    <property type="protein sequence ID" value="KAI0047747.1"/>
    <property type="molecule type" value="Genomic_DNA"/>
</dbReference>
<proteinExistence type="predicted"/>
<sequence length="404" mass="44685">MPSLRFPSEGMQVLSAIVHFLGVSILTHCLSRRLASDDFSSLQSVVQTSWARLCIVLVFLDSWLFLFLSGILIFGVGLETKNAVCSASIYLCIAFYATSKILIYFFLIEKVHLVWSPSAGRRLKSPVYIICLITVLSYTVIIALMLVGRIHFIREDNICMIGLKPYSSIPLLSYDLYINVFLNILFIWPLFRSKLVNPRVRRVAIRTLVASGVALTTSAINMIVLTVLKGQELGWVCLGSCGADVILNAVALFWVTGGKFTGTSTSGPSRAPVEISVKKQAHPPRRSAMLSPSVRDDNYDYLATSSPSKVAFNSPFASPVTETHMTHTEVSAPTANPTRIHTKRPSVLRQVTGIFRNKEHVIEEHDLKVQITTEYEVDQDPYHNDDSSGRAESEQSKAQGGSLA</sequence>
<name>A0ACB8RUY6_9AGAM</name>
<dbReference type="Proteomes" id="UP000814033">
    <property type="component" value="Unassembled WGS sequence"/>
</dbReference>
<keyword evidence="2" id="KW-1185">Reference proteome</keyword>
<comment type="caution">
    <text evidence="1">The sequence shown here is derived from an EMBL/GenBank/DDBJ whole genome shotgun (WGS) entry which is preliminary data.</text>
</comment>
<protein>
    <submittedName>
        <fullName evidence="1">Uncharacterized protein</fullName>
    </submittedName>
</protein>
<accession>A0ACB8RUY6</accession>
<organism evidence="1 2">
    <name type="scientific">Auriscalpium vulgare</name>
    <dbReference type="NCBI Taxonomy" id="40419"/>
    <lineage>
        <taxon>Eukaryota</taxon>
        <taxon>Fungi</taxon>
        <taxon>Dikarya</taxon>
        <taxon>Basidiomycota</taxon>
        <taxon>Agaricomycotina</taxon>
        <taxon>Agaricomycetes</taxon>
        <taxon>Russulales</taxon>
        <taxon>Auriscalpiaceae</taxon>
        <taxon>Auriscalpium</taxon>
    </lineage>
</organism>
<gene>
    <name evidence="1" type="ORF">FA95DRAFT_1189156</name>
</gene>
<evidence type="ECO:0000313" key="1">
    <source>
        <dbReference type="EMBL" id="KAI0047747.1"/>
    </source>
</evidence>
<evidence type="ECO:0000313" key="2">
    <source>
        <dbReference type="Proteomes" id="UP000814033"/>
    </source>
</evidence>
<reference evidence="1" key="1">
    <citation type="submission" date="2021-02" db="EMBL/GenBank/DDBJ databases">
        <authorList>
            <consortium name="DOE Joint Genome Institute"/>
            <person name="Ahrendt S."/>
            <person name="Looney B.P."/>
            <person name="Miyauchi S."/>
            <person name="Morin E."/>
            <person name="Drula E."/>
            <person name="Courty P.E."/>
            <person name="Chicoki N."/>
            <person name="Fauchery L."/>
            <person name="Kohler A."/>
            <person name="Kuo A."/>
            <person name="Labutti K."/>
            <person name="Pangilinan J."/>
            <person name="Lipzen A."/>
            <person name="Riley R."/>
            <person name="Andreopoulos W."/>
            <person name="He G."/>
            <person name="Johnson J."/>
            <person name="Barry K.W."/>
            <person name="Grigoriev I.V."/>
            <person name="Nagy L."/>
            <person name="Hibbett D."/>
            <person name="Henrissat B."/>
            <person name="Matheny P.B."/>
            <person name="Labbe J."/>
            <person name="Martin F."/>
        </authorList>
    </citation>
    <scope>NUCLEOTIDE SEQUENCE</scope>
    <source>
        <strain evidence="1">FP105234-sp</strain>
    </source>
</reference>